<dbReference type="Pfam" id="PF00027">
    <property type="entry name" value="cNMP_binding"/>
    <property type="match status" value="1"/>
</dbReference>
<accession>A0ABT6YKT8</accession>
<evidence type="ECO:0000313" key="3">
    <source>
        <dbReference type="Proteomes" id="UP001236569"/>
    </source>
</evidence>
<dbReference type="SUPFAM" id="SSF51206">
    <property type="entry name" value="cAMP-binding domain-like"/>
    <property type="match status" value="1"/>
</dbReference>
<protein>
    <submittedName>
        <fullName evidence="2">Crp/Fnr family transcriptional regulator</fullName>
    </submittedName>
</protein>
<dbReference type="InterPro" id="IPR018490">
    <property type="entry name" value="cNMP-bd_dom_sf"/>
</dbReference>
<feature type="domain" description="Cyclic nucleotide-binding" evidence="1">
    <location>
        <begin position="17"/>
        <end position="120"/>
    </location>
</feature>
<evidence type="ECO:0000313" key="2">
    <source>
        <dbReference type="EMBL" id="MDI9864072.1"/>
    </source>
</evidence>
<dbReference type="Proteomes" id="UP001236569">
    <property type="component" value="Unassembled WGS sequence"/>
</dbReference>
<keyword evidence="3" id="KW-1185">Reference proteome</keyword>
<dbReference type="PROSITE" id="PS50042">
    <property type="entry name" value="CNMP_BINDING_3"/>
    <property type="match status" value="1"/>
</dbReference>
<dbReference type="Gene3D" id="2.60.120.10">
    <property type="entry name" value="Jelly Rolls"/>
    <property type="match status" value="1"/>
</dbReference>
<dbReference type="InterPro" id="IPR014710">
    <property type="entry name" value="RmlC-like_jellyroll"/>
</dbReference>
<organism evidence="2 3">
    <name type="scientific">Flectobacillus longus</name>
    <dbReference type="NCBI Taxonomy" id="2984207"/>
    <lineage>
        <taxon>Bacteria</taxon>
        <taxon>Pseudomonadati</taxon>
        <taxon>Bacteroidota</taxon>
        <taxon>Cytophagia</taxon>
        <taxon>Cytophagales</taxon>
        <taxon>Flectobacillaceae</taxon>
        <taxon>Flectobacillus</taxon>
    </lineage>
</organism>
<evidence type="ECO:0000259" key="1">
    <source>
        <dbReference type="PROSITE" id="PS50042"/>
    </source>
</evidence>
<dbReference type="InterPro" id="IPR000595">
    <property type="entry name" value="cNMP-bd_dom"/>
</dbReference>
<reference evidence="2 3" key="1">
    <citation type="submission" date="2023-05" db="EMBL/GenBank/DDBJ databases">
        <title>Novel species of genus Flectobacillus isolated from stream in China.</title>
        <authorList>
            <person name="Lu H."/>
        </authorList>
    </citation>
    <scope>NUCLEOTIDE SEQUENCE [LARGE SCALE GENOMIC DNA]</scope>
    <source>
        <strain evidence="2 3">DC10W</strain>
    </source>
</reference>
<gene>
    <name evidence="2" type="ORF">QM480_07045</name>
</gene>
<sequence length="196" mass="22698">MIVNPKKIEIVKEAIFRLANFSSEEWDFYRSHIEEVQFKKKEFLTEIGQVESCTYFIVEGAVKYISFKEDKEICVDLGFKGNFVSSFASCLAQMPSSIGIQAVTKVTAMRLRYQPVLELLERSKNAERFHRRIAEGLYIRETKRTYSLISQSAEERYLNLISYQPDALRLIPVKDLASFLGIHPDSLSRIRNNIKS</sequence>
<dbReference type="RefSeq" id="WP_283369292.1">
    <property type="nucleotide sequence ID" value="NZ_JASHID010000003.1"/>
</dbReference>
<comment type="caution">
    <text evidence="2">The sequence shown here is derived from an EMBL/GenBank/DDBJ whole genome shotgun (WGS) entry which is preliminary data.</text>
</comment>
<proteinExistence type="predicted"/>
<name>A0ABT6YKT8_9BACT</name>
<dbReference type="CDD" id="cd00038">
    <property type="entry name" value="CAP_ED"/>
    <property type="match status" value="1"/>
</dbReference>
<dbReference type="EMBL" id="JASHID010000003">
    <property type="protein sequence ID" value="MDI9864072.1"/>
    <property type="molecule type" value="Genomic_DNA"/>
</dbReference>